<organism evidence="1 2">
    <name type="scientific">Corynebacterium striatum</name>
    <dbReference type="NCBI Taxonomy" id="43770"/>
    <lineage>
        <taxon>Bacteria</taxon>
        <taxon>Bacillati</taxon>
        <taxon>Actinomycetota</taxon>
        <taxon>Actinomycetes</taxon>
        <taxon>Mycobacteriales</taxon>
        <taxon>Corynebacteriaceae</taxon>
        <taxon>Corynebacterium</taxon>
    </lineage>
</organism>
<reference evidence="1 2" key="1">
    <citation type="submission" date="2019-06" db="EMBL/GenBank/DDBJ databases">
        <title>Draft genome sequence of Corynebacterium striatum NBRC 15291.</title>
        <authorList>
            <person name="Miura T."/>
            <person name="Furukawa M."/>
            <person name="Shimamura M."/>
            <person name="Ohyama Y."/>
            <person name="Yamazoe A."/>
            <person name="Kawasaki H."/>
        </authorList>
    </citation>
    <scope>NUCLEOTIDE SEQUENCE [LARGE SCALE GENOMIC DNA]</scope>
    <source>
        <strain evidence="1 2">NBRC 15291</strain>
    </source>
</reference>
<evidence type="ECO:0000313" key="1">
    <source>
        <dbReference type="EMBL" id="GEA43437.1"/>
    </source>
</evidence>
<dbReference type="AlphaFoldDB" id="A0ABC9ZMQ0"/>
<dbReference type="Proteomes" id="UP000315234">
    <property type="component" value="Unassembled WGS sequence"/>
</dbReference>
<evidence type="ECO:0000313" key="2">
    <source>
        <dbReference type="Proteomes" id="UP000315234"/>
    </source>
</evidence>
<protein>
    <submittedName>
        <fullName evidence="1">Uncharacterized protein</fullName>
    </submittedName>
</protein>
<gene>
    <name evidence="1" type="ORF">Cst04h_16070</name>
</gene>
<comment type="caution">
    <text evidence="1">The sequence shown here is derived from an EMBL/GenBank/DDBJ whole genome shotgun (WGS) entry which is preliminary data.</text>
</comment>
<proteinExistence type="predicted"/>
<sequence>MTCRPSVGGTGVTQNFKFEMQSARVHTLLQKKHVTDNLNDFSVMRMKKEICTTAQATAASK</sequence>
<name>A0ABC9ZMQ0_CORST</name>
<dbReference type="EMBL" id="BJLD01000002">
    <property type="protein sequence ID" value="GEA43437.1"/>
    <property type="molecule type" value="Genomic_DNA"/>
</dbReference>
<accession>A0ABC9ZMQ0</accession>